<dbReference type="Proteomes" id="UP000567179">
    <property type="component" value="Unassembled WGS sequence"/>
</dbReference>
<comment type="caution">
    <text evidence="2">The sequence shown here is derived from an EMBL/GenBank/DDBJ whole genome shotgun (WGS) entry which is preliminary data.</text>
</comment>
<sequence length="63" mass="6920">MFRSFQLFSLVILWIPGLKDDQKGGPSAACVRSTVMSVAEAVGLVERSLSVVFFSYSFFGIRA</sequence>
<organism evidence="2 3">
    <name type="scientific">Psilocybe cf. subviscida</name>
    <dbReference type="NCBI Taxonomy" id="2480587"/>
    <lineage>
        <taxon>Eukaryota</taxon>
        <taxon>Fungi</taxon>
        <taxon>Dikarya</taxon>
        <taxon>Basidiomycota</taxon>
        <taxon>Agaricomycotina</taxon>
        <taxon>Agaricomycetes</taxon>
        <taxon>Agaricomycetidae</taxon>
        <taxon>Agaricales</taxon>
        <taxon>Agaricineae</taxon>
        <taxon>Strophariaceae</taxon>
        <taxon>Psilocybe</taxon>
    </lineage>
</organism>
<evidence type="ECO:0008006" key="4">
    <source>
        <dbReference type="Google" id="ProtNLM"/>
    </source>
</evidence>
<evidence type="ECO:0000256" key="1">
    <source>
        <dbReference type="SAM" id="SignalP"/>
    </source>
</evidence>
<evidence type="ECO:0000313" key="2">
    <source>
        <dbReference type="EMBL" id="KAF5329415.1"/>
    </source>
</evidence>
<name>A0A8H5BU36_9AGAR</name>
<dbReference type="EMBL" id="JAACJJ010000002">
    <property type="protein sequence ID" value="KAF5329415.1"/>
    <property type="molecule type" value="Genomic_DNA"/>
</dbReference>
<feature type="chain" id="PRO_5034222978" description="Secreted protein" evidence="1">
    <location>
        <begin position="22"/>
        <end position="63"/>
    </location>
</feature>
<gene>
    <name evidence="2" type="ORF">D9619_009142</name>
</gene>
<proteinExistence type="predicted"/>
<keyword evidence="1" id="KW-0732">Signal</keyword>
<reference evidence="2 3" key="1">
    <citation type="journal article" date="2020" name="ISME J.">
        <title>Uncovering the hidden diversity of litter-decomposition mechanisms in mushroom-forming fungi.</title>
        <authorList>
            <person name="Floudas D."/>
            <person name="Bentzer J."/>
            <person name="Ahren D."/>
            <person name="Johansson T."/>
            <person name="Persson P."/>
            <person name="Tunlid A."/>
        </authorList>
    </citation>
    <scope>NUCLEOTIDE SEQUENCE [LARGE SCALE GENOMIC DNA]</scope>
    <source>
        <strain evidence="2 3">CBS 101986</strain>
    </source>
</reference>
<evidence type="ECO:0000313" key="3">
    <source>
        <dbReference type="Proteomes" id="UP000567179"/>
    </source>
</evidence>
<accession>A0A8H5BU36</accession>
<dbReference type="AlphaFoldDB" id="A0A8H5BU36"/>
<keyword evidence="3" id="KW-1185">Reference proteome</keyword>
<feature type="signal peptide" evidence="1">
    <location>
        <begin position="1"/>
        <end position="21"/>
    </location>
</feature>
<protein>
    <recommendedName>
        <fullName evidence="4">Secreted protein</fullName>
    </recommendedName>
</protein>